<evidence type="ECO:0000256" key="1">
    <source>
        <dbReference type="SAM" id="Phobius"/>
    </source>
</evidence>
<dbReference type="RefSeq" id="WP_275232673.1">
    <property type="nucleotide sequence ID" value="NZ_JARDXE010000023.1"/>
</dbReference>
<keyword evidence="1" id="KW-1133">Transmembrane helix</keyword>
<proteinExistence type="predicted"/>
<organism evidence="2 3">
    <name type="scientific">Rhodococcus qingshengii</name>
    <dbReference type="NCBI Taxonomy" id="334542"/>
    <lineage>
        <taxon>Bacteria</taxon>
        <taxon>Bacillati</taxon>
        <taxon>Actinomycetota</taxon>
        <taxon>Actinomycetes</taxon>
        <taxon>Mycobacteriales</taxon>
        <taxon>Nocardiaceae</taxon>
        <taxon>Rhodococcus</taxon>
        <taxon>Rhodococcus erythropolis group</taxon>
    </lineage>
</organism>
<reference evidence="2" key="1">
    <citation type="submission" date="2023-02" db="EMBL/GenBank/DDBJ databases">
        <title>A novel hydrolase synthesized by Rhodococcus erythropolis HQ is responsible for the detoxification of Zearalenone.</title>
        <authorList>
            <person name="Hu J."/>
            <person name="Xu J."/>
        </authorList>
    </citation>
    <scope>NUCLEOTIDE SEQUENCE</scope>
    <source>
        <strain evidence="2">HQ</strain>
    </source>
</reference>
<accession>A0AAW6LXV1</accession>
<keyword evidence="1" id="KW-0472">Membrane</keyword>
<protein>
    <submittedName>
        <fullName evidence="2">Uncharacterized protein</fullName>
    </submittedName>
</protein>
<keyword evidence="1" id="KW-0812">Transmembrane</keyword>
<dbReference type="AlphaFoldDB" id="A0AAW6LXV1"/>
<name>A0AAW6LXV1_RHOSG</name>
<gene>
    <name evidence="2" type="ORF">PXH69_28665</name>
</gene>
<comment type="caution">
    <text evidence="2">The sequence shown here is derived from an EMBL/GenBank/DDBJ whole genome shotgun (WGS) entry which is preliminary data.</text>
</comment>
<dbReference type="Proteomes" id="UP001217325">
    <property type="component" value="Unassembled WGS sequence"/>
</dbReference>
<evidence type="ECO:0000313" key="2">
    <source>
        <dbReference type="EMBL" id="MDE8648950.1"/>
    </source>
</evidence>
<evidence type="ECO:0000313" key="3">
    <source>
        <dbReference type="Proteomes" id="UP001217325"/>
    </source>
</evidence>
<dbReference type="EMBL" id="JARDXE010000023">
    <property type="protein sequence ID" value="MDE8648950.1"/>
    <property type="molecule type" value="Genomic_DNA"/>
</dbReference>
<feature type="transmembrane region" description="Helical" evidence="1">
    <location>
        <begin position="7"/>
        <end position="25"/>
    </location>
</feature>
<sequence>MTRPQRLIVLVTVVVLAVFGGLWWTKTIAFTRTALVEFSVTPTQPDAGTTSYVFVGIQTTPEDLAKTAELLAHTRGGAAADYESDLTITGASDIAGIAVTARARTPGAATALANDAARALSSYLNDMPTTTTNKITYRVSSLAQ</sequence>